<evidence type="ECO:0000313" key="2">
    <source>
        <dbReference type="EMBL" id="RRQ51445.1"/>
    </source>
</evidence>
<dbReference type="PROSITE" id="PS51186">
    <property type="entry name" value="GNAT"/>
    <property type="match status" value="1"/>
</dbReference>
<dbReference type="EMBL" id="RWJI01000001">
    <property type="protein sequence ID" value="RRQ51445.1"/>
    <property type="molecule type" value="Genomic_DNA"/>
</dbReference>
<dbReference type="InterPro" id="IPR016181">
    <property type="entry name" value="Acyl_CoA_acyltransferase"/>
</dbReference>
<dbReference type="SUPFAM" id="SSF55729">
    <property type="entry name" value="Acyl-CoA N-acyltransferases (Nat)"/>
    <property type="match status" value="1"/>
</dbReference>
<dbReference type="Proteomes" id="UP000268553">
    <property type="component" value="Unassembled WGS sequence"/>
</dbReference>
<protein>
    <submittedName>
        <fullName evidence="2">N-acetyltransferase</fullName>
    </submittedName>
</protein>
<feature type="domain" description="N-acetyltransferase" evidence="1">
    <location>
        <begin position="11"/>
        <end position="173"/>
    </location>
</feature>
<dbReference type="AlphaFoldDB" id="A0A3R8RBY9"/>
<evidence type="ECO:0000259" key="1">
    <source>
        <dbReference type="PROSITE" id="PS51186"/>
    </source>
</evidence>
<dbReference type="OrthoDB" id="5459937at2"/>
<keyword evidence="2" id="KW-0808">Transferase</keyword>
<proteinExistence type="predicted"/>
<dbReference type="PANTHER" id="PTHR43072">
    <property type="entry name" value="N-ACETYLTRANSFERASE"/>
    <property type="match status" value="1"/>
</dbReference>
<sequence>MINGRPALTNLEVRPARAADADAIAGIYAHHVLHGTASFDAVARTPVQTEEKMRDTLSKGWPFIVAERAEMIMGYAYVTGFRDRPAYNYTCENSIYLDPACVGQGVGVQLMRALMERARDCGFRQMIAVIGGGEPASVALHSKMGFTHAGRMRNVGRKFGRWLDTVYMQAELGDGDRSAPAREPA</sequence>
<name>A0A3R8RBY9_9SPHN</name>
<evidence type="ECO:0000313" key="3">
    <source>
        <dbReference type="Proteomes" id="UP000268553"/>
    </source>
</evidence>
<reference evidence="2 3" key="1">
    <citation type="submission" date="2018-12" db="EMBL/GenBank/DDBJ databases">
        <authorList>
            <person name="Kim S.-J."/>
            <person name="Jung G.-Y."/>
        </authorList>
    </citation>
    <scope>NUCLEOTIDE SEQUENCE [LARGE SCALE GENOMIC DNA]</scope>
    <source>
        <strain evidence="2 3">03SU3-P</strain>
    </source>
</reference>
<dbReference type="InterPro" id="IPR000182">
    <property type="entry name" value="GNAT_dom"/>
</dbReference>
<organism evidence="2 3">
    <name type="scientific">Sphingorhabdus wooponensis</name>
    <dbReference type="NCBI Taxonomy" id="940136"/>
    <lineage>
        <taxon>Bacteria</taxon>
        <taxon>Pseudomonadati</taxon>
        <taxon>Pseudomonadota</taxon>
        <taxon>Alphaproteobacteria</taxon>
        <taxon>Sphingomonadales</taxon>
        <taxon>Sphingomonadaceae</taxon>
        <taxon>Sphingorhabdus</taxon>
    </lineage>
</organism>
<dbReference type="Gene3D" id="3.40.630.30">
    <property type="match status" value="1"/>
</dbReference>
<accession>A0A3R8RBY9</accession>
<comment type="caution">
    <text evidence="2">The sequence shown here is derived from an EMBL/GenBank/DDBJ whole genome shotgun (WGS) entry which is preliminary data.</text>
</comment>
<gene>
    <name evidence="2" type="ORF">D7D48_00600</name>
</gene>
<keyword evidence="3" id="KW-1185">Reference proteome</keyword>
<dbReference type="PANTHER" id="PTHR43072:SF8">
    <property type="entry name" value="ACYLTRANSFERASE FABY-RELATED"/>
    <property type="match status" value="1"/>
</dbReference>
<dbReference type="CDD" id="cd04301">
    <property type="entry name" value="NAT_SF"/>
    <property type="match status" value="1"/>
</dbReference>
<dbReference type="GO" id="GO:0016747">
    <property type="term" value="F:acyltransferase activity, transferring groups other than amino-acyl groups"/>
    <property type="evidence" value="ECO:0007669"/>
    <property type="project" value="InterPro"/>
</dbReference>
<dbReference type="Pfam" id="PF13420">
    <property type="entry name" value="Acetyltransf_4"/>
    <property type="match status" value="1"/>
</dbReference>
<dbReference type="RefSeq" id="WP_125229460.1">
    <property type="nucleotide sequence ID" value="NZ_RWJI01000001.1"/>
</dbReference>